<sequence>MNRVEVLERMEPILNTQVRTMEHNPRTRVVVTPDMVTLRPGSGQRHLEMTTGGAQSMANFVGLPWNLAAKLHPNTFGAVATELLARKQRYALMIKEGAVTAVAKPTEYHSLSPARVLSAIEKGINGIEYNRLLILDNFVACLELIGEKREPVVRGDLIQAGAQVTFSPIGTIDPVVQSFALRLICTNGMTSNTILREFHYGDGGSGGEGDDIWQWFRRASKEAYDSLDRIVARYRQMADEQIPAEQRALMLEAMLRDARITGDDANAVRALAIENPPETTYALMNLISNATSHLLEDPNRIRRAQNTVASFTSEEGHSRLCPVCHSRRN</sequence>
<protein>
    <recommendedName>
        <fullName evidence="2">DUF932 domain-containing protein</fullName>
    </recommendedName>
</protein>
<gene>
    <name evidence="1" type="ORF">MM171B01857_0005</name>
</gene>
<reference evidence="1" key="1">
    <citation type="submission" date="2020-03" db="EMBL/GenBank/DDBJ databases">
        <title>The deep terrestrial virosphere.</title>
        <authorList>
            <person name="Holmfeldt K."/>
            <person name="Nilsson E."/>
            <person name="Simone D."/>
            <person name="Lopez-Fernandez M."/>
            <person name="Wu X."/>
            <person name="de Brujin I."/>
            <person name="Lundin D."/>
            <person name="Andersson A."/>
            <person name="Bertilsson S."/>
            <person name="Dopson M."/>
        </authorList>
    </citation>
    <scope>NUCLEOTIDE SEQUENCE</scope>
    <source>
        <strain evidence="1">MM171B01857</strain>
    </source>
</reference>
<dbReference type="AlphaFoldDB" id="A0A6M3MA68"/>
<organism evidence="1">
    <name type="scientific">viral metagenome</name>
    <dbReference type="NCBI Taxonomy" id="1070528"/>
    <lineage>
        <taxon>unclassified sequences</taxon>
        <taxon>metagenomes</taxon>
        <taxon>organismal metagenomes</taxon>
    </lineage>
</organism>
<dbReference type="EMBL" id="MT143737">
    <property type="protein sequence ID" value="QJB01829.1"/>
    <property type="molecule type" value="Genomic_DNA"/>
</dbReference>
<name>A0A6M3MA68_9ZZZZ</name>
<proteinExistence type="predicted"/>
<accession>A0A6M3MA68</accession>
<evidence type="ECO:0008006" key="2">
    <source>
        <dbReference type="Google" id="ProtNLM"/>
    </source>
</evidence>
<evidence type="ECO:0000313" key="1">
    <source>
        <dbReference type="EMBL" id="QJB01829.1"/>
    </source>
</evidence>